<accession>A0A1P8YYK4</accession>
<proteinExistence type="predicted"/>
<gene>
    <name evidence="2" type="ORF">FGENESH_31</name>
</gene>
<evidence type="ECO:0000313" key="2">
    <source>
        <dbReference type="EMBL" id="AQA29586.1"/>
    </source>
</evidence>
<dbReference type="AlphaFoldDB" id="A0A1P8YYK4"/>
<dbReference type="EMBL" id="KX852318">
    <property type="protein sequence ID" value="AQA29586.1"/>
    <property type="molecule type" value="Genomic_DNA"/>
</dbReference>
<evidence type="ECO:0000256" key="1">
    <source>
        <dbReference type="SAM" id="MobiDB-lite"/>
    </source>
</evidence>
<protein>
    <submittedName>
        <fullName evidence="2">Diguanylate phosphodiesterase</fullName>
    </submittedName>
</protein>
<feature type="compositionally biased region" description="Basic and acidic residues" evidence="1">
    <location>
        <begin position="16"/>
        <end position="39"/>
    </location>
</feature>
<feature type="region of interest" description="Disordered" evidence="1">
    <location>
        <begin position="1"/>
        <end position="39"/>
    </location>
</feature>
<organism evidence="2">
    <name type="scientific">Zea mays</name>
    <name type="common">Maize</name>
    <dbReference type="NCBI Taxonomy" id="4577"/>
    <lineage>
        <taxon>Eukaryota</taxon>
        <taxon>Viridiplantae</taxon>
        <taxon>Streptophyta</taxon>
        <taxon>Embryophyta</taxon>
        <taxon>Tracheophyta</taxon>
        <taxon>Spermatophyta</taxon>
        <taxon>Magnoliopsida</taxon>
        <taxon>Liliopsida</taxon>
        <taxon>Poales</taxon>
        <taxon>Poaceae</taxon>
        <taxon>PACMAD clade</taxon>
        <taxon>Panicoideae</taxon>
        <taxon>Andropogonodae</taxon>
        <taxon>Andropogoneae</taxon>
        <taxon>Tripsacinae</taxon>
        <taxon>Zea</taxon>
    </lineage>
</organism>
<reference evidence="2" key="2">
    <citation type="journal article" date="2017" name="EMBO J.">
        <title>Loss of pollen-specific phospholipase NOT LIKE DAD triggers gynogenesis in maize.</title>
        <authorList>
            <person name="Gilles L.M."/>
            <person name="Khaled A."/>
            <person name="Laffaire J.B."/>
            <person name="Chaignon S."/>
            <person name="Gendrot G."/>
            <person name="Laplaige J."/>
            <person name="Berges H."/>
            <person name="Beydon G."/>
            <person name="Bayle V."/>
            <person name="Barret P."/>
            <person name="Comadran J."/>
            <person name="Martinant J.P."/>
            <person name="Rogowsky P.M."/>
            <person name="Widiez T."/>
        </authorList>
    </citation>
    <scope>NUCLEOTIDE SEQUENCE</scope>
</reference>
<sequence>MSRCKQQDAGEVEGAPTEKGEAPARGNRDSSSCAHEKQWQDEIKVGGSVGRNCQRIMRRERKRVRLFTAAGEEAMWRDAARRRAGAALDERHEAVLCELGS</sequence>
<name>A0A1P8YYK4_MAIZE</name>
<reference evidence="2" key="1">
    <citation type="submission" date="2016-09" db="EMBL/GenBank/DDBJ databases">
        <authorList>
            <person name="Capua I."/>
            <person name="De Benedictis P."/>
            <person name="Joannis T."/>
            <person name="Lombin L.H."/>
            <person name="Cattoli G."/>
        </authorList>
    </citation>
    <scope>NUCLEOTIDE SEQUENCE</scope>
</reference>